<dbReference type="AlphaFoldDB" id="A2Q694"/>
<reference evidence="2" key="1">
    <citation type="submission" date="2006-03" db="EMBL/GenBank/DDBJ databases">
        <authorList>
            <person name="Town C.D."/>
        </authorList>
    </citation>
    <scope>NUCLEOTIDE SEQUENCE</scope>
</reference>
<proteinExistence type="predicted"/>
<sequence>MCGADSGTFVFDSDIDKTRELFENAIPEVREAATVPLPSLSDFSSDEKMGEPEHMTLGDYGRLDNMNEVDQRFQLVNHVLFDIKLSIFSALRENQFAGRKTEDSNAHLTNFLEACSTINLT</sequence>
<accession>A2Q694</accession>
<feature type="compositionally biased region" description="Basic and acidic residues" evidence="1">
    <location>
        <begin position="45"/>
        <end position="56"/>
    </location>
</feature>
<evidence type="ECO:0000256" key="1">
    <source>
        <dbReference type="SAM" id="MobiDB-lite"/>
    </source>
</evidence>
<organism evidence="2">
    <name type="scientific">Medicago truncatula</name>
    <name type="common">Barrel medic</name>
    <name type="synonym">Medicago tribuloides</name>
    <dbReference type="NCBI Taxonomy" id="3880"/>
    <lineage>
        <taxon>Eukaryota</taxon>
        <taxon>Viridiplantae</taxon>
        <taxon>Streptophyta</taxon>
        <taxon>Embryophyta</taxon>
        <taxon>Tracheophyta</taxon>
        <taxon>Spermatophyta</taxon>
        <taxon>Magnoliopsida</taxon>
        <taxon>eudicotyledons</taxon>
        <taxon>Gunneridae</taxon>
        <taxon>Pentapetalae</taxon>
        <taxon>rosids</taxon>
        <taxon>fabids</taxon>
        <taxon>Fabales</taxon>
        <taxon>Fabaceae</taxon>
        <taxon>Papilionoideae</taxon>
        <taxon>50 kb inversion clade</taxon>
        <taxon>NPAAA clade</taxon>
        <taxon>Hologalegina</taxon>
        <taxon>IRL clade</taxon>
        <taxon>Trifolieae</taxon>
        <taxon>Medicago</taxon>
    </lineage>
</organism>
<protein>
    <submittedName>
        <fullName evidence="2">Uncharacterized protein</fullName>
    </submittedName>
</protein>
<gene>
    <name evidence="2" type="ORF">MtrDRAFT_AC174465g24v2</name>
</gene>
<dbReference type="EMBL" id="AC174465">
    <property type="protein sequence ID" value="ABN09114.1"/>
    <property type="molecule type" value="Genomic_DNA"/>
</dbReference>
<feature type="region of interest" description="Disordered" evidence="1">
    <location>
        <begin position="37"/>
        <end position="59"/>
    </location>
</feature>
<evidence type="ECO:0000313" key="2">
    <source>
        <dbReference type="EMBL" id="ABN09114.1"/>
    </source>
</evidence>
<name>A2Q694_MEDTR</name>
<reference evidence="2" key="2">
    <citation type="submission" date="2007-03" db="EMBL/GenBank/DDBJ databases">
        <authorList>
            <consortium name="The International Medicago Genome Annotation Group"/>
        </authorList>
    </citation>
    <scope>NUCLEOTIDE SEQUENCE</scope>
</reference>